<reference evidence="1" key="1">
    <citation type="submission" date="2024-06" db="EMBL/GenBank/DDBJ databases">
        <title>Whole Genome Sequence of Streptococcus sp. strain SN-1.</title>
        <authorList>
            <person name="Saito M."/>
            <person name="Kuwahara N."/>
            <person name="Senpuku H."/>
        </authorList>
    </citation>
    <scope>NUCLEOTIDE SEQUENCE</scope>
    <source>
        <strain evidence="1">SN-1</strain>
    </source>
</reference>
<protein>
    <submittedName>
        <fullName evidence="1">Uncharacterized protein</fullName>
    </submittedName>
</protein>
<dbReference type="EMBL" id="AP028929">
    <property type="protein sequence ID" value="BET04883.1"/>
    <property type="molecule type" value="Genomic_DNA"/>
</dbReference>
<proteinExistence type="predicted"/>
<accession>A0AAT9G0A3</accession>
<organism evidence="1">
    <name type="scientific">Streptococcus sp. SN-1</name>
    <dbReference type="NCBI Taxonomy" id="3074854"/>
    <lineage>
        <taxon>Bacteria</taxon>
        <taxon>Bacillati</taxon>
        <taxon>Bacillota</taxon>
        <taxon>Bacilli</taxon>
        <taxon>Lactobacillales</taxon>
        <taxon>Streptococcaceae</taxon>
        <taxon>Streptococcus</taxon>
    </lineage>
</organism>
<gene>
    <name evidence="1" type="ORF">MASAN616_07460</name>
</gene>
<evidence type="ECO:0000313" key="1">
    <source>
        <dbReference type="EMBL" id="BET04883.1"/>
    </source>
</evidence>
<name>A0AAT9G0A3_9STRE</name>
<sequence length="70" mass="8673">MIEDYYNKIEPKIYNILTELEHQQVRCEEISVILNRLIYISKRRYGFDIQPLIETMINRWISFEEQKNSY</sequence>
<dbReference type="AlphaFoldDB" id="A0AAT9G0A3"/>